<accession>A0A2N7VXM7</accession>
<dbReference type="Proteomes" id="UP000235347">
    <property type="component" value="Unassembled WGS sequence"/>
</dbReference>
<evidence type="ECO:0000313" key="3">
    <source>
        <dbReference type="EMBL" id="PMS21890.1"/>
    </source>
</evidence>
<name>A0A2N7VXM7_9BURK</name>
<gene>
    <name evidence="3" type="ORF">C0Z19_18170</name>
</gene>
<evidence type="ECO:0000259" key="2">
    <source>
        <dbReference type="Pfam" id="PF06812"/>
    </source>
</evidence>
<evidence type="ECO:0000256" key="1">
    <source>
        <dbReference type="SAM" id="MobiDB-lite"/>
    </source>
</evidence>
<reference evidence="3 4" key="1">
    <citation type="submission" date="2018-01" db="EMBL/GenBank/DDBJ databases">
        <title>Whole genome analyses suggest that Burkholderia sensu lato contains two further novel genera in the rhizoxinica-symbiotica group Mycetohabitans gen. nov., and Trinickia gen. nov.: implications for the evolution of diazotrophy and nodulation in the Burkholderiaceae.</title>
        <authorList>
            <person name="Estrada-de los Santos P."/>
            <person name="Palmer M."/>
            <person name="Chavez-Ramirez B."/>
            <person name="Beukes C."/>
            <person name="Steenkamp E.T."/>
            <person name="Hirsch A.M."/>
            <person name="Manyaka P."/>
            <person name="Maluk M."/>
            <person name="Lafos M."/>
            <person name="Crook M."/>
            <person name="Gross E."/>
            <person name="Simon M.F."/>
            <person name="Bueno dos Reis Junior F."/>
            <person name="Poole P.S."/>
            <person name="Venter S.N."/>
            <person name="James E.K."/>
        </authorList>
    </citation>
    <scope>NUCLEOTIDE SEQUENCE [LARGE SCALE GENOMIC DNA]</scope>
    <source>
        <strain evidence="3 4">GP25-8</strain>
    </source>
</reference>
<proteinExistence type="predicted"/>
<dbReference type="PANTHER" id="PTHR37951:SF1">
    <property type="entry name" value="TYPE VI SECRETION SYSTEM COMPONENT TSSA1"/>
    <property type="match status" value="1"/>
</dbReference>
<sequence>MDGHRKGTSSSLTNQLDMAFIDVPALLQPIHPDSPCGPDLEYAPLHLEAARAVEGSPDAEYGAVHVAAADPDWALVKAATLDLLAQSLDLRLAVWLTRALVALHGIAAVADGCALIEGLLAQHWDHVHPQLDADDGGDPTARLNALLALDETTGFVRELRMAPLAGSARHGRVSLRDIKSTEGEQGASDAAQDPAAVATVAIDRAAVDTAFAESNFDELSQLCDALASAQASLTRIDALLTERLGHGRSVALRSLEQVLARIHQTVQRHLAQHPQAAFGDGALPGPTAANVGGSRGNSDAVTSREDVLHSLDRLCAYYEVAEPSSPVPVLLQRARELVGMRFVDIVSVLTPAGVEQARHWAGSEHA</sequence>
<evidence type="ECO:0000313" key="4">
    <source>
        <dbReference type="Proteomes" id="UP000235347"/>
    </source>
</evidence>
<keyword evidence="4" id="KW-1185">Reference proteome</keyword>
<dbReference type="AlphaFoldDB" id="A0A2N7VXM7"/>
<dbReference type="Pfam" id="PF06812">
    <property type="entry name" value="ImpA_N"/>
    <property type="match status" value="1"/>
</dbReference>
<dbReference type="InterPro" id="IPR010657">
    <property type="entry name" value="ImpA_N"/>
</dbReference>
<feature type="domain" description="ImpA N-terminal" evidence="2">
    <location>
        <begin position="27"/>
        <end position="150"/>
    </location>
</feature>
<dbReference type="PANTHER" id="PTHR37951">
    <property type="entry name" value="CYTOPLASMIC PROTEIN-RELATED"/>
    <property type="match status" value="1"/>
</dbReference>
<dbReference type="InterPro" id="IPR017740">
    <property type="entry name" value="TssA-like"/>
</dbReference>
<dbReference type="EMBL" id="PNYB01000015">
    <property type="protein sequence ID" value="PMS21890.1"/>
    <property type="molecule type" value="Genomic_DNA"/>
</dbReference>
<feature type="region of interest" description="Disordered" evidence="1">
    <location>
        <begin position="276"/>
        <end position="302"/>
    </location>
</feature>
<organism evidence="3 4">
    <name type="scientific">Trinickia soli</name>
    <dbReference type="NCBI Taxonomy" id="380675"/>
    <lineage>
        <taxon>Bacteria</taxon>
        <taxon>Pseudomonadati</taxon>
        <taxon>Pseudomonadota</taxon>
        <taxon>Betaproteobacteria</taxon>
        <taxon>Burkholderiales</taxon>
        <taxon>Burkholderiaceae</taxon>
        <taxon>Trinickia</taxon>
    </lineage>
</organism>
<comment type="caution">
    <text evidence="3">The sequence shown here is derived from an EMBL/GenBank/DDBJ whole genome shotgun (WGS) entry which is preliminary data.</text>
</comment>
<protein>
    <submittedName>
        <fullName evidence="3">Type VI secretion system protein TssA</fullName>
    </submittedName>
</protein>
<dbReference type="NCBIfam" id="TIGR03363">
    <property type="entry name" value="VI_chp_8"/>
    <property type="match status" value="1"/>
</dbReference>